<organism evidence="2 3">
    <name type="scientific">Alkalicoccobacillus porphyridii</name>
    <dbReference type="NCBI Taxonomy" id="2597270"/>
    <lineage>
        <taxon>Bacteria</taxon>
        <taxon>Bacillati</taxon>
        <taxon>Bacillota</taxon>
        <taxon>Bacilli</taxon>
        <taxon>Bacillales</taxon>
        <taxon>Bacillaceae</taxon>
        <taxon>Alkalicoccobacillus</taxon>
    </lineage>
</organism>
<dbReference type="PROSITE" id="PS51094">
    <property type="entry name" value="PTS_EIIA_TYPE_2"/>
    <property type="match status" value="1"/>
</dbReference>
<dbReference type="InterPro" id="IPR016152">
    <property type="entry name" value="PTrfase/Anion_transptr"/>
</dbReference>
<dbReference type="CDD" id="cd00211">
    <property type="entry name" value="PTS_IIA_fru"/>
    <property type="match status" value="1"/>
</dbReference>
<keyword evidence="3" id="KW-1185">Reference proteome</keyword>
<evidence type="ECO:0000259" key="1">
    <source>
        <dbReference type="PROSITE" id="PS51094"/>
    </source>
</evidence>
<dbReference type="EMBL" id="VLXZ01000002">
    <property type="protein sequence ID" value="TSB47581.1"/>
    <property type="molecule type" value="Genomic_DNA"/>
</dbReference>
<dbReference type="RefSeq" id="WP_143846995.1">
    <property type="nucleotide sequence ID" value="NZ_VLXZ01000002.1"/>
</dbReference>
<feature type="domain" description="PTS EIIA type-2" evidence="1">
    <location>
        <begin position="4"/>
        <end position="151"/>
    </location>
</feature>
<dbReference type="PANTHER" id="PTHR47738">
    <property type="entry name" value="PTS SYSTEM FRUCTOSE-LIKE EIIA COMPONENT-RELATED"/>
    <property type="match status" value="1"/>
</dbReference>
<sequence length="162" mass="18010">MTTMYIDQSLILQGIKVSSKEDALRLMATCMHEQGAVKASYIEAIIERENNYATGLPTKGVAVAIPHTDREHVIKKSLCVGVLEEPVDFVIMGESEQTVPVKLIFMLAMDENHAQLALLQKLMSVFQNEQILLSLANETHKETIISLLRDELDLTLEGGENT</sequence>
<dbReference type="AlphaFoldDB" id="A0A554A1K8"/>
<dbReference type="Gene3D" id="3.40.930.10">
    <property type="entry name" value="Mannitol-specific EII, Chain A"/>
    <property type="match status" value="1"/>
</dbReference>
<protein>
    <submittedName>
        <fullName evidence="2">PTS sugar transporter subunit IIA</fullName>
    </submittedName>
</protein>
<dbReference type="Pfam" id="PF00359">
    <property type="entry name" value="PTS_EIIA_2"/>
    <property type="match status" value="1"/>
</dbReference>
<dbReference type="SUPFAM" id="SSF55804">
    <property type="entry name" value="Phoshotransferase/anion transport protein"/>
    <property type="match status" value="1"/>
</dbReference>
<proteinExistence type="predicted"/>
<comment type="caution">
    <text evidence="2">The sequence shown here is derived from an EMBL/GenBank/DDBJ whole genome shotgun (WGS) entry which is preliminary data.</text>
</comment>
<evidence type="ECO:0000313" key="3">
    <source>
        <dbReference type="Proteomes" id="UP000318521"/>
    </source>
</evidence>
<name>A0A554A1K8_9BACI</name>
<dbReference type="InterPro" id="IPR051541">
    <property type="entry name" value="PTS_SugarTrans_NitroReg"/>
</dbReference>
<dbReference type="PANTHER" id="PTHR47738:SF3">
    <property type="entry name" value="PHOSPHOTRANSFERASE SYSTEM MANNITOL_FRUCTOSE-SPECIFIC IIA DOMAIN CONTAINING PROTEIN"/>
    <property type="match status" value="1"/>
</dbReference>
<dbReference type="InterPro" id="IPR002178">
    <property type="entry name" value="PTS_EIIA_type-2_dom"/>
</dbReference>
<accession>A0A554A1K8</accession>
<keyword evidence="2" id="KW-0813">Transport</keyword>
<evidence type="ECO:0000313" key="2">
    <source>
        <dbReference type="EMBL" id="TSB47581.1"/>
    </source>
</evidence>
<reference evidence="2 3" key="1">
    <citation type="submission" date="2019-07" db="EMBL/GenBank/DDBJ databases">
        <authorList>
            <person name="Park Y.J."/>
            <person name="Jeong S.E."/>
            <person name="Jung H.S."/>
        </authorList>
    </citation>
    <scope>NUCLEOTIDE SEQUENCE [LARGE SCALE GENOMIC DNA]</scope>
    <source>
        <strain evidence="3">P16(2019)</strain>
    </source>
</reference>
<gene>
    <name evidence="2" type="ORF">FN960_03400</name>
</gene>
<keyword evidence="2" id="KW-0762">Sugar transport</keyword>
<dbReference type="Proteomes" id="UP000318521">
    <property type="component" value="Unassembled WGS sequence"/>
</dbReference>
<dbReference type="OrthoDB" id="370976at2"/>